<accession>A0A9D4U9M2</accession>
<feature type="signal peptide" evidence="15">
    <location>
        <begin position="1"/>
        <end position="26"/>
    </location>
</feature>
<keyword evidence="6" id="KW-0677">Repeat</keyword>
<keyword evidence="18" id="KW-1185">Reference proteome</keyword>
<evidence type="ECO:0000259" key="16">
    <source>
        <dbReference type="PROSITE" id="PS50011"/>
    </source>
</evidence>
<feature type="region of interest" description="Disordered" evidence="13">
    <location>
        <begin position="535"/>
        <end position="557"/>
    </location>
</feature>
<keyword evidence="9" id="KW-0675">Receptor</keyword>
<comment type="catalytic activity">
    <reaction evidence="11">
        <text>L-threonyl-[protein] + ATP = O-phospho-L-threonyl-[protein] + ADP + H(+)</text>
        <dbReference type="Rhea" id="RHEA:46608"/>
        <dbReference type="Rhea" id="RHEA-COMP:11060"/>
        <dbReference type="Rhea" id="RHEA-COMP:11605"/>
        <dbReference type="ChEBI" id="CHEBI:15378"/>
        <dbReference type="ChEBI" id="CHEBI:30013"/>
        <dbReference type="ChEBI" id="CHEBI:30616"/>
        <dbReference type="ChEBI" id="CHEBI:61977"/>
        <dbReference type="ChEBI" id="CHEBI:456216"/>
        <dbReference type="EC" id="2.7.11.1"/>
    </reaction>
</comment>
<dbReference type="Gene3D" id="2.60.120.430">
    <property type="entry name" value="Galactose-binding lectin"/>
    <property type="match status" value="1"/>
</dbReference>
<dbReference type="Pfam" id="PF07714">
    <property type="entry name" value="PK_Tyr_Ser-Thr"/>
    <property type="match status" value="1"/>
</dbReference>
<gene>
    <name evidence="17" type="ORF">GOP47_0022090</name>
</gene>
<dbReference type="InterPro" id="IPR000719">
    <property type="entry name" value="Prot_kinase_dom"/>
</dbReference>
<dbReference type="GO" id="GO:0016020">
    <property type="term" value="C:membrane"/>
    <property type="evidence" value="ECO:0007669"/>
    <property type="project" value="UniProtKB-SubCell"/>
</dbReference>
<dbReference type="InterPro" id="IPR008271">
    <property type="entry name" value="Ser/Thr_kinase_AS"/>
</dbReference>
<evidence type="ECO:0000256" key="13">
    <source>
        <dbReference type="SAM" id="MobiDB-lite"/>
    </source>
</evidence>
<feature type="region of interest" description="Disordered" evidence="13">
    <location>
        <begin position="596"/>
        <end position="615"/>
    </location>
</feature>
<feature type="transmembrane region" description="Helical" evidence="14">
    <location>
        <begin position="561"/>
        <end position="587"/>
    </location>
</feature>
<keyword evidence="8 14" id="KW-0472">Membrane</keyword>
<dbReference type="FunFam" id="1.10.510.10:FF:000146">
    <property type="entry name" value="LRR receptor-like serine/threonine-protein kinase IOS1"/>
    <property type="match status" value="1"/>
</dbReference>
<evidence type="ECO:0000313" key="17">
    <source>
        <dbReference type="EMBL" id="KAI5063543.1"/>
    </source>
</evidence>
<dbReference type="InterPro" id="IPR001245">
    <property type="entry name" value="Ser-Thr/Tyr_kinase_cat_dom"/>
</dbReference>
<evidence type="ECO:0000256" key="4">
    <source>
        <dbReference type="ARBA" id="ARBA00022692"/>
    </source>
</evidence>
<evidence type="ECO:0000256" key="1">
    <source>
        <dbReference type="ARBA" id="ARBA00004167"/>
    </source>
</evidence>
<proteinExistence type="predicted"/>
<keyword evidence="4 14" id="KW-0812">Transmembrane</keyword>
<evidence type="ECO:0000313" key="18">
    <source>
        <dbReference type="Proteomes" id="UP000886520"/>
    </source>
</evidence>
<evidence type="ECO:0000256" key="2">
    <source>
        <dbReference type="ARBA" id="ARBA00012513"/>
    </source>
</evidence>
<protein>
    <recommendedName>
        <fullName evidence="2">non-specific serine/threonine protein kinase</fullName>
        <ecNumber evidence="2">2.7.11.1</ecNumber>
    </recommendedName>
</protein>
<dbReference type="Pfam" id="PF12819">
    <property type="entry name" value="Malectin_like"/>
    <property type="match status" value="1"/>
</dbReference>
<sequence>MAATWALLLLTCLALQAFLLWGSARSQVTGFLSIDCGSDAASTDLNGIEWVADVDYIKEGKSLPVTGGRDRVLGNLRLFDGNQSKYCYSLANNAVQAGNFFLVRASIWAGISPPYTPRNSDGHFRFKLIVDGDVWEDVKVPYGTTTWYTYDIYMRAQGDKIDVCFARSTPDGDAPFINGLELRPLPSTLTSTIIMNGTGVLLVPLDRTDYGALSTMPSTVRYPSDPLDRIWLAYTSEAGDVNTTEATIDTDQIDKPPAQILQTAFMGKPYVTLNYTNLDPNVKYLAELYFAEIDPAVNASGQRVFNIFANGDLVTTLGDIDVFARVGANAAFGYPAVVSPNADGILTFNFTPTTTSIYPAYLAAAEFFSAKLATLLTSASVVSAVEEVKAGLGLSSYAGDPCLPLRFGYNWLNCSGTTITSLSLSNYQTGGTIAEAINTLTSLTEIYMDGNDLQGEIPDLGALTNLKVLDLSNNGLHGSIPDSLATLKNLKVLNLQNNNLSGEIPAALLQRKQASTLDFEFSGNPLCETNAGVTCSVSPTPSTPRGNTPSSDSSTKKKSNIGVIIGAAVAGILVVGIGVAVAVYCFCCRNRPSSTLEQPINKHQSSQQELSRRNQTPVITKVIPKSLYEFTFQEIKDATNNFSSQIGKGGFGPVYKGSLQDGRLVAIKVASNASNQGSKEFLNEVDLLSRIHHKNLVGFVGYCNEENLVLVYEFMSNGSLYDCLHGPYAKASPLSWTTRLRIVVDAAQGFDYLHYGCNPRIIHRDIKSSNILLNDHLEAKISDFGISRNTVMNETGAPPTALMGSMGYMDPEYLSSMKLTEKVDVYSFGVLLFEVICGRTAVFIDDSGQQFHIVEWAKSSIERGVIDDIVDASLHRQYDNSSVWKVLEIAMACVHFSSSQRPRMSAVYHELKEAERMELESDHRNVFDTPSVEFTTGGSDSNAFSYTHVNAR</sequence>
<dbReference type="PANTHER" id="PTHR45631">
    <property type="entry name" value="OS07G0107800 PROTEIN-RELATED"/>
    <property type="match status" value="1"/>
</dbReference>
<dbReference type="FunFam" id="3.80.10.10:FF:000041">
    <property type="entry name" value="LRR receptor-like serine/threonine-protein kinase ERECTA"/>
    <property type="match status" value="1"/>
</dbReference>
<dbReference type="PROSITE" id="PS50011">
    <property type="entry name" value="PROTEIN_KINASE_DOM"/>
    <property type="match status" value="1"/>
</dbReference>
<evidence type="ECO:0000256" key="10">
    <source>
        <dbReference type="ARBA" id="ARBA00023180"/>
    </source>
</evidence>
<evidence type="ECO:0000256" key="15">
    <source>
        <dbReference type="SAM" id="SignalP"/>
    </source>
</evidence>
<evidence type="ECO:0000256" key="6">
    <source>
        <dbReference type="ARBA" id="ARBA00022737"/>
    </source>
</evidence>
<keyword evidence="10" id="KW-0325">Glycoprotein</keyword>
<name>A0A9D4U9M2_ADICA</name>
<dbReference type="SUPFAM" id="SSF56112">
    <property type="entry name" value="Protein kinase-like (PK-like)"/>
    <property type="match status" value="1"/>
</dbReference>
<dbReference type="FunFam" id="3.30.200.20:FF:000394">
    <property type="entry name" value="Leucine-rich repeat receptor-like protein kinase"/>
    <property type="match status" value="1"/>
</dbReference>
<dbReference type="EMBL" id="JABFUD020000021">
    <property type="protein sequence ID" value="KAI5063543.1"/>
    <property type="molecule type" value="Genomic_DNA"/>
</dbReference>
<feature type="chain" id="PRO_5039205021" description="non-specific serine/threonine protein kinase" evidence="15">
    <location>
        <begin position="27"/>
        <end position="952"/>
    </location>
</feature>
<evidence type="ECO:0000256" key="12">
    <source>
        <dbReference type="ARBA" id="ARBA00048679"/>
    </source>
</evidence>
<dbReference type="InterPro" id="IPR024788">
    <property type="entry name" value="Malectin-like_Carb-bd_dom"/>
</dbReference>
<evidence type="ECO:0000256" key="9">
    <source>
        <dbReference type="ARBA" id="ARBA00023170"/>
    </source>
</evidence>
<dbReference type="Gene3D" id="3.30.200.20">
    <property type="entry name" value="Phosphorylase Kinase, domain 1"/>
    <property type="match status" value="1"/>
</dbReference>
<dbReference type="InterPro" id="IPR032675">
    <property type="entry name" value="LRR_dom_sf"/>
</dbReference>
<dbReference type="InterPro" id="IPR011009">
    <property type="entry name" value="Kinase-like_dom_sf"/>
</dbReference>
<feature type="domain" description="Protein kinase" evidence="16">
    <location>
        <begin position="640"/>
        <end position="912"/>
    </location>
</feature>
<keyword evidence="5 15" id="KW-0732">Signal</keyword>
<evidence type="ECO:0000256" key="14">
    <source>
        <dbReference type="SAM" id="Phobius"/>
    </source>
</evidence>
<dbReference type="Proteomes" id="UP000886520">
    <property type="component" value="Chromosome 21"/>
</dbReference>
<comment type="caution">
    <text evidence="17">The sequence shown here is derived from an EMBL/GenBank/DDBJ whole genome shotgun (WGS) entry which is preliminary data.</text>
</comment>
<comment type="subcellular location">
    <subcellularLocation>
        <location evidence="1">Membrane</location>
        <topology evidence="1">Single-pass membrane protein</topology>
    </subcellularLocation>
</comment>
<keyword evidence="3" id="KW-0433">Leucine-rich repeat</keyword>
<dbReference type="SUPFAM" id="SSF52058">
    <property type="entry name" value="L domain-like"/>
    <property type="match status" value="1"/>
</dbReference>
<reference evidence="17" key="1">
    <citation type="submission" date="2021-01" db="EMBL/GenBank/DDBJ databases">
        <title>Adiantum capillus-veneris genome.</title>
        <authorList>
            <person name="Fang Y."/>
            <person name="Liao Q."/>
        </authorList>
    </citation>
    <scope>NUCLEOTIDE SEQUENCE</scope>
    <source>
        <strain evidence="17">H3</strain>
        <tissue evidence="17">Leaf</tissue>
    </source>
</reference>
<evidence type="ECO:0000256" key="8">
    <source>
        <dbReference type="ARBA" id="ARBA00023136"/>
    </source>
</evidence>
<feature type="compositionally biased region" description="Polar residues" evidence="13">
    <location>
        <begin position="535"/>
        <end position="549"/>
    </location>
</feature>
<evidence type="ECO:0000256" key="5">
    <source>
        <dbReference type="ARBA" id="ARBA00022729"/>
    </source>
</evidence>
<dbReference type="AlphaFoldDB" id="A0A9D4U9M2"/>
<dbReference type="Gene3D" id="3.80.10.10">
    <property type="entry name" value="Ribonuclease Inhibitor"/>
    <property type="match status" value="1"/>
</dbReference>
<dbReference type="EC" id="2.7.11.1" evidence="2"/>
<dbReference type="GO" id="GO:0004672">
    <property type="term" value="F:protein kinase activity"/>
    <property type="evidence" value="ECO:0007669"/>
    <property type="project" value="InterPro"/>
</dbReference>
<dbReference type="PROSITE" id="PS00108">
    <property type="entry name" value="PROTEIN_KINASE_ST"/>
    <property type="match status" value="1"/>
</dbReference>
<dbReference type="InterPro" id="IPR025875">
    <property type="entry name" value="Leu-rich_rpt_4"/>
</dbReference>
<dbReference type="InterPro" id="IPR001611">
    <property type="entry name" value="Leu-rich_rpt"/>
</dbReference>
<dbReference type="Gene3D" id="1.10.510.10">
    <property type="entry name" value="Transferase(Phosphotransferase) domain 1"/>
    <property type="match status" value="1"/>
</dbReference>
<evidence type="ECO:0000256" key="3">
    <source>
        <dbReference type="ARBA" id="ARBA00022614"/>
    </source>
</evidence>
<dbReference type="Pfam" id="PF12799">
    <property type="entry name" value="LRR_4"/>
    <property type="match status" value="1"/>
</dbReference>
<comment type="catalytic activity">
    <reaction evidence="12">
        <text>L-seryl-[protein] + ATP = O-phospho-L-seryl-[protein] + ADP + H(+)</text>
        <dbReference type="Rhea" id="RHEA:17989"/>
        <dbReference type="Rhea" id="RHEA-COMP:9863"/>
        <dbReference type="Rhea" id="RHEA-COMP:11604"/>
        <dbReference type="ChEBI" id="CHEBI:15378"/>
        <dbReference type="ChEBI" id="CHEBI:29999"/>
        <dbReference type="ChEBI" id="CHEBI:30616"/>
        <dbReference type="ChEBI" id="CHEBI:83421"/>
        <dbReference type="ChEBI" id="CHEBI:456216"/>
        <dbReference type="EC" id="2.7.11.1"/>
    </reaction>
</comment>
<evidence type="ECO:0000256" key="7">
    <source>
        <dbReference type="ARBA" id="ARBA00022989"/>
    </source>
</evidence>
<dbReference type="PROSITE" id="PS51450">
    <property type="entry name" value="LRR"/>
    <property type="match status" value="1"/>
</dbReference>
<organism evidence="17 18">
    <name type="scientific">Adiantum capillus-veneris</name>
    <name type="common">Maidenhair fern</name>
    <dbReference type="NCBI Taxonomy" id="13818"/>
    <lineage>
        <taxon>Eukaryota</taxon>
        <taxon>Viridiplantae</taxon>
        <taxon>Streptophyta</taxon>
        <taxon>Embryophyta</taxon>
        <taxon>Tracheophyta</taxon>
        <taxon>Polypodiopsida</taxon>
        <taxon>Polypodiidae</taxon>
        <taxon>Polypodiales</taxon>
        <taxon>Pteridineae</taxon>
        <taxon>Pteridaceae</taxon>
        <taxon>Vittarioideae</taxon>
        <taxon>Adiantum</taxon>
    </lineage>
</organism>
<dbReference type="GO" id="GO:0005524">
    <property type="term" value="F:ATP binding"/>
    <property type="evidence" value="ECO:0007669"/>
    <property type="project" value="InterPro"/>
</dbReference>
<evidence type="ECO:0000256" key="11">
    <source>
        <dbReference type="ARBA" id="ARBA00047899"/>
    </source>
</evidence>
<dbReference type="PANTHER" id="PTHR45631:SF68">
    <property type="entry name" value="REPEAT FAMILY PROTEIN, PUTATIVE, EXPRESSED-RELATED"/>
    <property type="match status" value="1"/>
</dbReference>
<dbReference type="SMART" id="SM00220">
    <property type="entry name" value="S_TKc"/>
    <property type="match status" value="1"/>
</dbReference>
<dbReference type="CDD" id="cd14066">
    <property type="entry name" value="STKc_IRAK"/>
    <property type="match status" value="1"/>
</dbReference>
<dbReference type="OrthoDB" id="1111193at2759"/>
<keyword evidence="7 14" id="KW-1133">Transmembrane helix</keyword>